<evidence type="ECO:0000313" key="1">
    <source>
        <dbReference type="EMBL" id="MCC9071243.1"/>
    </source>
</evidence>
<organism evidence="1 2">
    <name type="scientific">Flavobacterium pisciphilum</name>
    <dbReference type="NCBI Taxonomy" id="2893755"/>
    <lineage>
        <taxon>Bacteria</taxon>
        <taxon>Pseudomonadati</taxon>
        <taxon>Bacteroidota</taxon>
        <taxon>Flavobacteriia</taxon>
        <taxon>Flavobacteriales</taxon>
        <taxon>Flavobacteriaceae</taxon>
        <taxon>Flavobacterium</taxon>
    </lineage>
</organism>
<comment type="caution">
    <text evidence="1">The sequence shown here is derived from an EMBL/GenBank/DDBJ whole genome shotgun (WGS) entry which is preliminary data.</text>
</comment>
<accession>A0ABS8MR55</accession>
<gene>
    <name evidence="1" type="ORF">LNQ49_06500</name>
</gene>
<dbReference type="EMBL" id="JAJJMO010000001">
    <property type="protein sequence ID" value="MCC9071243.1"/>
    <property type="molecule type" value="Genomic_DNA"/>
</dbReference>
<dbReference type="RefSeq" id="WP_229987869.1">
    <property type="nucleotide sequence ID" value="NZ_JAJJMO010000001.1"/>
</dbReference>
<keyword evidence="2" id="KW-1185">Reference proteome</keyword>
<protein>
    <recommendedName>
        <fullName evidence="3">Initiator Replication protein</fullName>
    </recommendedName>
</protein>
<name>A0ABS8MR55_9FLAO</name>
<evidence type="ECO:0000313" key="2">
    <source>
        <dbReference type="Proteomes" id="UP001430919"/>
    </source>
</evidence>
<reference evidence="1" key="1">
    <citation type="submission" date="2021-11" db="EMBL/GenBank/DDBJ databases">
        <title>Description of novel Flavobacterium species.</title>
        <authorList>
            <person name="Saticioglu I.B."/>
            <person name="Ay H."/>
            <person name="Altun S."/>
            <person name="Duman M."/>
        </authorList>
    </citation>
    <scope>NUCLEOTIDE SEQUENCE</scope>
    <source>
        <strain evidence="1">F-65</strain>
    </source>
</reference>
<sequence>MELINQTNKSLPPQWTARLEETLNLSKSIISGNAQMALIEMNLSVEQTLSKPNIRTVFKNQNGTIGFSVVNVLVNRFINSFGFSTKLSNDQIEILTVDTLENFKYESLEDIIVFFKMARTGKFGSTMKGVDSNLIYGTWYPAYLDLKADLREQKYLKEKNALNSKKITFEDVQKTYSKNQEKNFEKRVIAFVEEITKDIDRQILEDLIIDWEKDPARKPYLNILKKKRITIK</sequence>
<evidence type="ECO:0008006" key="3">
    <source>
        <dbReference type="Google" id="ProtNLM"/>
    </source>
</evidence>
<proteinExistence type="predicted"/>
<dbReference type="Proteomes" id="UP001430919">
    <property type="component" value="Unassembled WGS sequence"/>
</dbReference>